<dbReference type="PANTHER" id="PTHR15405">
    <property type="entry name" value="PROLINE-RICH NUCLEAR RECEPTOR COACTIVATOR"/>
    <property type="match status" value="1"/>
</dbReference>
<keyword evidence="2" id="KW-0805">Transcription regulation</keyword>
<feature type="compositionally biased region" description="Basic and acidic residues" evidence="6">
    <location>
        <begin position="106"/>
        <end position="120"/>
    </location>
</feature>
<dbReference type="InParanoid" id="A0A3Q3E1N5"/>
<dbReference type="STRING" id="56723.ENSLBEP00000001007"/>
<dbReference type="InterPro" id="IPR026780">
    <property type="entry name" value="PNRC1/2"/>
</dbReference>
<evidence type="ECO:0000313" key="8">
    <source>
        <dbReference type="Proteomes" id="UP000261660"/>
    </source>
</evidence>
<name>A0A3Q3E1N5_9LABR</name>
<evidence type="ECO:0000256" key="5">
    <source>
        <dbReference type="ARBA" id="ARBA00023242"/>
    </source>
</evidence>
<dbReference type="Proteomes" id="UP000261660">
    <property type="component" value="Unplaced"/>
</dbReference>
<feature type="region of interest" description="Disordered" evidence="6">
    <location>
        <begin position="1"/>
        <end position="78"/>
    </location>
</feature>
<keyword evidence="5" id="KW-0539">Nucleus</keyword>
<dbReference type="Ensembl" id="ENSLBET00000001084.1">
    <property type="protein sequence ID" value="ENSLBEP00000001007.1"/>
    <property type="gene ID" value="ENSLBEG00000000813.1"/>
</dbReference>
<proteinExistence type="predicted"/>
<feature type="compositionally biased region" description="Basic residues" evidence="6">
    <location>
        <begin position="40"/>
        <end position="56"/>
    </location>
</feature>
<feature type="compositionally biased region" description="Low complexity" evidence="6">
    <location>
        <begin position="59"/>
        <end position="78"/>
    </location>
</feature>
<dbReference type="GO" id="GO:0016071">
    <property type="term" value="P:mRNA metabolic process"/>
    <property type="evidence" value="ECO:0007669"/>
    <property type="project" value="UniProtKB-ARBA"/>
</dbReference>
<dbReference type="GO" id="GO:0005634">
    <property type="term" value="C:nucleus"/>
    <property type="evidence" value="ECO:0007669"/>
    <property type="project" value="UniProtKB-SubCell"/>
</dbReference>
<evidence type="ECO:0000256" key="2">
    <source>
        <dbReference type="ARBA" id="ARBA00023015"/>
    </source>
</evidence>
<keyword evidence="3" id="KW-0010">Activator</keyword>
<evidence type="ECO:0000256" key="3">
    <source>
        <dbReference type="ARBA" id="ARBA00023159"/>
    </source>
</evidence>
<evidence type="ECO:0000256" key="1">
    <source>
        <dbReference type="ARBA" id="ARBA00004123"/>
    </source>
</evidence>
<organism evidence="7 8">
    <name type="scientific">Labrus bergylta</name>
    <name type="common">ballan wrasse</name>
    <dbReference type="NCBI Taxonomy" id="56723"/>
    <lineage>
        <taxon>Eukaryota</taxon>
        <taxon>Metazoa</taxon>
        <taxon>Chordata</taxon>
        <taxon>Craniata</taxon>
        <taxon>Vertebrata</taxon>
        <taxon>Euteleostomi</taxon>
        <taxon>Actinopterygii</taxon>
        <taxon>Neopterygii</taxon>
        <taxon>Teleostei</taxon>
        <taxon>Neoteleostei</taxon>
        <taxon>Acanthomorphata</taxon>
        <taxon>Eupercaria</taxon>
        <taxon>Labriformes</taxon>
        <taxon>Labridae</taxon>
        <taxon>Labrus</taxon>
    </lineage>
</organism>
<reference evidence="7" key="2">
    <citation type="submission" date="2025-09" db="UniProtKB">
        <authorList>
            <consortium name="Ensembl"/>
        </authorList>
    </citation>
    <scope>IDENTIFICATION</scope>
</reference>
<dbReference type="AlphaFoldDB" id="A0A3Q3E1N5"/>
<dbReference type="InterPro" id="IPR028322">
    <property type="entry name" value="PNRC-like_rgn"/>
</dbReference>
<dbReference type="OrthoDB" id="8959733at2759"/>
<dbReference type="Pfam" id="PF15365">
    <property type="entry name" value="PNRC"/>
    <property type="match status" value="1"/>
</dbReference>
<evidence type="ECO:0000256" key="6">
    <source>
        <dbReference type="SAM" id="MobiDB-lite"/>
    </source>
</evidence>
<feature type="compositionally biased region" description="Pro residues" evidence="6">
    <location>
        <begin position="224"/>
        <end position="234"/>
    </location>
</feature>
<protein>
    <submittedName>
        <fullName evidence="7">Proline-rich nuclear receptor coactivator 1-like</fullName>
    </submittedName>
</protein>
<reference evidence="7" key="1">
    <citation type="submission" date="2025-08" db="UniProtKB">
        <authorList>
            <consortium name="Ensembl"/>
        </authorList>
    </citation>
    <scope>IDENTIFICATION</scope>
</reference>
<sequence length="267" mass="28766">MLDGTSAHVDDSSIGDVENNNPVSVVSGGGDGLNSGNKTRPVKKGGRKPLQRHQKPPRNNNNNNTLLSDHNNNNNITSLTASAAQPGTELPPGAQPVRSLHHLKQGKKELLKSKGGRSERGAMQQGGQPTRNLPRHDQITQNAIARGHKPKQAQSPGAPHSAKKKDNTTPNKPSSLHPPPLREQKKPLHASNNVKIVNEAPAEDVPESLKDGEKVYAGAKFSEPPSPSVLPKPPSHWVGEDEPQQSNQSREQMTVHLKSLLKVQDQS</sequence>
<accession>A0A3Q3E1N5</accession>
<dbReference type="GeneTree" id="ENSGT00530000063881"/>
<comment type="subcellular location">
    <subcellularLocation>
        <location evidence="1">Nucleus</location>
    </subcellularLocation>
</comment>
<keyword evidence="4" id="KW-0804">Transcription</keyword>
<keyword evidence="8" id="KW-1185">Reference proteome</keyword>
<feature type="region of interest" description="Disordered" evidence="6">
    <location>
        <begin position="102"/>
        <end position="135"/>
    </location>
</feature>
<feature type="region of interest" description="Disordered" evidence="6">
    <location>
        <begin position="147"/>
        <end position="251"/>
    </location>
</feature>
<evidence type="ECO:0000313" key="7">
    <source>
        <dbReference type="Ensembl" id="ENSLBEP00000001007.1"/>
    </source>
</evidence>
<evidence type="ECO:0000256" key="4">
    <source>
        <dbReference type="ARBA" id="ARBA00023163"/>
    </source>
</evidence>